<organism evidence="1 2">
    <name type="scientific">Xenoophorus captivus</name>
    <dbReference type="NCBI Taxonomy" id="1517983"/>
    <lineage>
        <taxon>Eukaryota</taxon>
        <taxon>Metazoa</taxon>
        <taxon>Chordata</taxon>
        <taxon>Craniata</taxon>
        <taxon>Vertebrata</taxon>
        <taxon>Euteleostomi</taxon>
        <taxon>Actinopterygii</taxon>
        <taxon>Neopterygii</taxon>
        <taxon>Teleostei</taxon>
        <taxon>Neoteleostei</taxon>
        <taxon>Acanthomorphata</taxon>
        <taxon>Ovalentaria</taxon>
        <taxon>Atherinomorphae</taxon>
        <taxon>Cyprinodontiformes</taxon>
        <taxon>Goodeidae</taxon>
        <taxon>Xenoophorus</taxon>
    </lineage>
</organism>
<comment type="caution">
    <text evidence="1">The sequence shown here is derived from an EMBL/GenBank/DDBJ whole genome shotgun (WGS) entry which is preliminary data.</text>
</comment>
<gene>
    <name evidence="1" type="ORF">XENOCAPTIV_025574</name>
</gene>
<dbReference type="EMBL" id="JAHRIN010031411">
    <property type="protein sequence ID" value="MEQ2202153.1"/>
    <property type="molecule type" value="Genomic_DNA"/>
</dbReference>
<name>A0ABV0R3E0_9TELE</name>
<reference evidence="1 2" key="1">
    <citation type="submission" date="2021-06" db="EMBL/GenBank/DDBJ databases">
        <authorList>
            <person name="Palmer J.M."/>
        </authorList>
    </citation>
    <scope>NUCLEOTIDE SEQUENCE [LARGE SCALE GENOMIC DNA]</scope>
    <source>
        <strain evidence="1 2">XC_2019</strain>
        <tissue evidence="1">Muscle</tissue>
    </source>
</reference>
<protein>
    <submittedName>
        <fullName evidence="1">Uncharacterized protein</fullName>
    </submittedName>
</protein>
<accession>A0ABV0R3E0</accession>
<dbReference type="Proteomes" id="UP001434883">
    <property type="component" value="Unassembled WGS sequence"/>
</dbReference>
<evidence type="ECO:0000313" key="2">
    <source>
        <dbReference type="Proteomes" id="UP001434883"/>
    </source>
</evidence>
<evidence type="ECO:0000313" key="1">
    <source>
        <dbReference type="EMBL" id="MEQ2202153.1"/>
    </source>
</evidence>
<keyword evidence="2" id="KW-1185">Reference proteome</keyword>
<sequence>MSAAQTQPQSDICLLPLGILYLNLDHLGSSSFPASFSPGGMYFCRCHRQTKPKMRALLVDVIRCMQGPLLGKPQRLVITPKDGTLSEDLCHIFLFFGHETLILRRNNPIFYLSLLPFNFESHQLRQGKFINIAHFSSKTIESAVHEKKKKVHYSGIKVIK</sequence>
<proteinExistence type="predicted"/>